<accession>A0AAV9SFW6</accession>
<evidence type="ECO:0000256" key="1">
    <source>
        <dbReference type="SAM" id="MobiDB-lite"/>
    </source>
</evidence>
<evidence type="ECO:0000313" key="2">
    <source>
        <dbReference type="EMBL" id="KAK5620182.1"/>
    </source>
</evidence>
<sequence>MKHVSPITALRCGVQRMSVKAVLPGKIASGKAAASFLAVGRLRRQGGGVRGSNWEEKTGIWEYSLSSPSSSTSTTGEAVVSSKEKEKKQPKGLIFDAKGLISRD</sequence>
<reference evidence="2 3" key="1">
    <citation type="submission" date="2021-06" db="EMBL/GenBank/DDBJ databases">
        <authorList>
            <person name="Palmer J.M."/>
        </authorList>
    </citation>
    <scope>NUCLEOTIDE SEQUENCE [LARGE SCALE GENOMIC DNA]</scope>
    <source>
        <strain evidence="2 3">MEX-2019</strain>
        <tissue evidence="2">Muscle</tissue>
    </source>
</reference>
<organism evidence="2 3">
    <name type="scientific">Crenichthys baileyi</name>
    <name type="common">White River springfish</name>
    <dbReference type="NCBI Taxonomy" id="28760"/>
    <lineage>
        <taxon>Eukaryota</taxon>
        <taxon>Metazoa</taxon>
        <taxon>Chordata</taxon>
        <taxon>Craniata</taxon>
        <taxon>Vertebrata</taxon>
        <taxon>Euteleostomi</taxon>
        <taxon>Actinopterygii</taxon>
        <taxon>Neopterygii</taxon>
        <taxon>Teleostei</taxon>
        <taxon>Neoteleostei</taxon>
        <taxon>Acanthomorphata</taxon>
        <taxon>Ovalentaria</taxon>
        <taxon>Atherinomorphae</taxon>
        <taxon>Cyprinodontiformes</taxon>
        <taxon>Goodeidae</taxon>
        <taxon>Crenichthys</taxon>
    </lineage>
</organism>
<dbReference type="Proteomes" id="UP001311232">
    <property type="component" value="Unassembled WGS sequence"/>
</dbReference>
<feature type="region of interest" description="Disordered" evidence="1">
    <location>
        <begin position="65"/>
        <end position="90"/>
    </location>
</feature>
<keyword evidence="3" id="KW-1185">Reference proteome</keyword>
<gene>
    <name evidence="2" type="ORF">CRENBAI_000985</name>
</gene>
<name>A0AAV9SFW6_9TELE</name>
<feature type="compositionally biased region" description="Low complexity" evidence="1">
    <location>
        <begin position="65"/>
        <end position="81"/>
    </location>
</feature>
<dbReference type="EMBL" id="JAHHUM010000387">
    <property type="protein sequence ID" value="KAK5620182.1"/>
    <property type="molecule type" value="Genomic_DNA"/>
</dbReference>
<protein>
    <submittedName>
        <fullName evidence="2">Uncharacterized protein</fullName>
    </submittedName>
</protein>
<dbReference type="AlphaFoldDB" id="A0AAV9SFW6"/>
<proteinExistence type="predicted"/>
<evidence type="ECO:0000313" key="3">
    <source>
        <dbReference type="Proteomes" id="UP001311232"/>
    </source>
</evidence>
<comment type="caution">
    <text evidence="2">The sequence shown here is derived from an EMBL/GenBank/DDBJ whole genome shotgun (WGS) entry which is preliminary data.</text>
</comment>